<comment type="caution">
    <text evidence="2">The sequence shown here is derived from an EMBL/GenBank/DDBJ whole genome shotgun (WGS) entry which is preliminary data.</text>
</comment>
<feature type="region of interest" description="Disordered" evidence="1">
    <location>
        <begin position="1"/>
        <end position="41"/>
    </location>
</feature>
<name>A0AAN8B414_9TELE</name>
<organism evidence="2 3">
    <name type="scientific">Champsocephalus esox</name>
    <name type="common">pike icefish</name>
    <dbReference type="NCBI Taxonomy" id="159716"/>
    <lineage>
        <taxon>Eukaryota</taxon>
        <taxon>Metazoa</taxon>
        <taxon>Chordata</taxon>
        <taxon>Craniata</taxon>
        <taxon>Vertebrata</taxon>
        <taxon>Euteleostomi</taxon>
        <taxon>Actinopterygii</taxon>
        <taxon>Neopterygii</taxon>
        <taxon>Teleostei</taxon>
        <taxon>Neoteleostei</taxon>
        <taxon>Acanthomorphata</taxon>
        <taxon>Eupercaria</taxon>
        <taxon>Perciformes</taxon>
        <taxon>Notothenioidei</taxon>
        <taxon>Channichthyidae</taxon>
        <taxon>Champsocephalus</taxon>
    </lineage>
</organism>
<reference evidence="2 3" key="1">
    <citation type="journal article" date="2023" name="Mol. Biol. Evol.">
        <title>Genomics of Secondarily Temperate Adaptation in the Only Non-Antarctic Icefish.</title>
        <authorList>
            <person name="Rivera-Colon A.G."/>
            <person name="Rayamajhi N."/>
            <person name="Minhas B.F."/>
            <person name="Madrigal G."/>
            <person name="Bilyk K.T."/>
            <person name="Yoon V."/>
            <person name="Hune M."/>
            <person name="Gregory S."/>
            <person name="Cheng C.H.C."/>
            <person name="Catchen J.M."/>
        </authorList>
    </citation>
    <scope>NUCLEOTIDE SEQUENCE [LARGE SCALE GENOMIC DNA]</scope>
    <source>
        <strain evidence="2">JC2023a</strain>
    </source>
</reference>
<proteinExistence type="predicted"/>
<feature type="compositionally biased region" description="Basic and acidic residues" evidence="1">
    <location>
        <begin position="32"/>
        <end position="41"/>
    </location>
</feature>
<dbReference type="EMBL" id="JAULUE010002066">
    <property type="protein sequence ID" value="KAK5877755.1"/>
    <property type="molecule type" value="Genomic_DNA"/>
</dbReference>
<gene>
    <name evidence="2" type="ORF">CesoFtcFv8_025232</name>
</gene>
<protein>
    <submittedName>
        <fullName evidence="2">Uncharacterized protein</fullName>
    </submittedName>
</protein>
<dbReference type="Proteomes" id="UP001335648">
    <property type="component" value="Unassembled WGS sequence"/>
</dbReference>
<evidence type="ECO:0000313" key="2">
    <source>
        <dbReference type="EMBL" id="KAK5877755.1"/>
    </source>
</evidence>
<evidence type="ECO:0000313" key="3">
    <source>
        <dbReference type="Proteomes" id="UP001335648"/>
    </source>
</evidence>
<evidence type="ECO:0000256" key="1">
    <source>
        <dbReference type="SAM" id="MobiDB-lite"/>
    </source>
</evidence>
<dbReference type="AlphaFoldDB" id="A0AAN8B414"/>
<accession>A0AAN8B414</accession>
<keyword evidence="3" id="KW-1185">Reference proteome</keyword>
<sequence>MDVSPASQHALSAASRPGGSRRRQGGFCSRSARRETESLREDCTFTRRPPVARQMSVWLRRPFTPNPLEPTSLLAGRLSCRQHVEASLWQPVDMTSGDS</sequence>